<dbReference type="Pfam" id="PF01370">
    <property type="entry name" value="Epimerase"/>
    <property type="match status" value="1"/>
</dbReference>
<dbReference type="InterPro" id="IPR036291">
    <property type="entry name" value="NAD(P)-bd_dom_sf"/>
</dbReference>
<dbReference type="Proteomes" id="UP000054099">
    <property type="component" value="Unassembled WGS sequence"/>
</dbReference>
<name>A0A0V8JCD1_9BACL</name>
<keyword evidence="4" id="KW-1185">Reference proteome</keyword>
<comment type="similarity">
    <text evidence="1">Belongs to the NAD(P)-dependent epimerase/dehydratase family.</text>
</comment>
<protein>
    <recommendedName>
        <fullName evidence="2">NAD-dependent epimerase/dehydratase domain-containing protein</fullName>
    </recommendedName>
</protein>
<gene>
    <name evidence="3" type="ORF">AS030_04750</name>
</gene>
<dbReference type="RefSeq" id="WP_061968963.1">
    <property type="nucleotide sequence ID" value="NZ_FMAV01000001.1"/>
</dbReference>
<dbReference type="Gene3D" id="3.40.50.720">
    <property type="entry name" value="NAD(P)-binding Rossmann-like Domain"/>
    <property type="match status" value="1"/>
</dbReference>
<organism evidence="3 4">
    <name type="scientific">Fictibacillus enclensis</name>
    <dbReference type="NCBI Taxonomy" id="1017270"/>
    <lineage>
        <taxon>Bacteria</taxon>
        <taxon>Bacillati</taxon>
        <taxon>Bacillota</taxon>
        <taxon>Bacilli</taxon>
        <taxon>Bacillales</taxon>
        <taxon>Fictibacillaceae</taxon>
        <taxon>Fictibacillus</taxon>
    </lineage>
</organism>
<evidence type="ECO:0000256" key="1">
    <source>
        <dbReference type="ARBA" id="ARBA00007637"/>
    </source>
</evidence>
<evidence type="ECO:0000259" key="2">
    <source>
        <dbReference type="Pfam" id="PF01370"/>
    </source>
</evidence>
<dbReference type="EMBL" id="LNQN01000001">
    <property type="protein sequence ID" value="KSU84839.1"/>
    <property type="molecule type" value="Genomic_DNA"/>
</dbReference>
<dbReference type="PANTHER" id="PTHR43000">
    <property type="entry name" value="DTDP-D-GLUCOSE 4,6-DEHYDRATASE-RELATED"/>
    <property type="match status" value="1"/>
</dbReference>
<accession>A0A0V8JCD1</accession>
<dbReference type="InterPro" id="IPR001509">
    <property type="entry name" value="Epimerase_deHydtase"/>
</dbReference>
<evidence type="ECO:0000313" key="4">
    <source>
        <dbReference type="Proteomes" id="UP000054099"/>
    </source>
</evidence>
<evidence type="ECO:0000313" key="3">
    <source>
        <dbReference type="EMBL" id="KSU84839.1"/>
    </source>
</evidence>
<dbReference type="OrthoDB" id="2938417at2"/>
<dbReference type="SUPFAM" id="SSF51735">
    <property type="entry name" value="NAD(P)-binding Rossmann-fold domains"/>
    <property type="match status" value="1"/>
</dbReference>
<proteinExistence type="inferred from homology"/>
<reference evidence="3 4" key="1">
    <citation type="journal article" date="2014" name="Antonie Van Leeuwenhoek">
        <title>Fictibacillus enclensis sp. nov., isolated from marine sediment.</title>
        <authorList>
            <person name="Dastager S.G."/>
            <person name="Mawlankar R."/>
            <person name="Srinivasan K."/>
            <person name="Tang S.K."/>
            <person name="Lee J.C."/>
            <person name="Ramana V.V."/>
            <person name="Shouche Y.S."/>
        </authorList>
    </citation>
    <scope>NUCLEOTIDE SEQUENCE [LARGE SCALE GENOMIC DNA]</scope>
    <source>
        <strain evidence="3 4">NIO-1003</strain>
    </source>
</reference>
<dbReference type="Gene3D" id="3.90.25.10">
    <property type="entry name" value="UDP-galactose 4-epimerase, domain 1"/>
    <property type="match status" value="1"/>
</dbReference>
<sequence>MKRAVVTGAAGFIGSHLCTKLLEDEIEVIGIDSARSTEKLDYIGRHANFELINEPMEQLDLKKIIKKADTVFHLACGIHSNEAWNDIENKVKQHIQSTRSLIQAIPSKSVKLIYASSYDVYGKKTGKVTETSTTNPETLFGLIKLTEENYIRMAAANHPVSYVILRFPTIYGPWQPSEMTFQQIINVNEQERDTMNIKKDSITEDAIYVDDAVRALCLAAEKGEKRTIYNIGSGTNGEWSKGLKLLSIKEEDFPKEKRNMVVVGEKAQQELGFQLDVHIEEGLKRQIQHTRQWRKNEG</sequence>
<dbReference type="AlphaFoldDB" id="A0A0V8JCD1"/>
<feature type="domain" description="NAD-dependent epimerase/dehydratase" evidence="2">
    <location>
        <begin position="5"/>
        <end position="232"/>
    </location>
</feature>
<comment type="caution">
    <text evidence="3">The sequence shown here is derived from an EMBL/GenBank/DDBJ whole genome shotgun (WGS) entry which is preliminary data.</text>
</comment>